<feature type="active site" evidence="6">
    <location>
        <position position="14"/>
    </location>
</feature>
<dbReference type="InterPro" id="IPR050438">
    <property type="entry name" value="LMW_PTPase"/>
</dbReference>
<dbReference type="PRINTS" id="PR00719">
    <property type="entry name" value="LMWPTPASE"/>
</dbReference>
<keyword evidence="4" id="KW-0904">Protein phosphatase</keyword>
<evidence type="ECO:0000259" key="7">
    <source>
        <dbReference type="SMART" id="SM00226"/>
    </source>
</evidence>
<reference evidence="8 9" key="1">
    <citation type="submission" date="2019-08" db="EMBL/GenBank/DDBJ databases">
        <title>Bacillus genomes from the desert of Cuatro Cienegas, Coahuila.</title>
        <authorList>
            <person name="Olmedo-Alvarez G."/>
        </authorList>
    </citation>
    <scope>NUCLEOTIDE SEQUENCE [LARGE SCALE GENOMIC DNA]</scope>
    <source>
        <strain evidence="8 9">CH87b_3T</strain>
    </source>
</reference>
<dbReference type="PANTHER" id="PTHR11717">
    <property type="entry name" value="LOW MOLECULAR WEIGHT PROTEIN TYROSINE PHOSPHATASE"/>
    <property type="match status" value="1"/>
</dbReference>
<evidence type="ECO:0000313" key="8">
    <source>
        <dbReference type="EMBL" id="TYS88102.1"/>
    </source>
</evidence>
<comment type="catalytic activity">
    <reaction evidence="5">
        <text>O-phospho-L-tyrosyl-[protein] + H2O = L-tyrosyl-[protein] + phosphate</text>
        <dbReference type="Rhea" id="RHEA:10684"/>
        <dbReference type="Rhea" id="RHEA-COMP:10136"/>
        <dbReference type="Rhea" id="RHEA-COMP:20101"/>
        <dbReference type="ChEBI" id="CHEBI:15377"/>
        <dbReference type="ChEBI" id="CHEBI:43474"/>
        <dbReference type="ChEBI" id="CHEBI:46858"/>
        <dbReference type="ChEBI" id="CHEBI:61978"/>
        <dbReference type="EC" id="3.1.3.48"/>
    </reaction>
</comment>
<evidence type="ECO:0000313" key="9">
    <source>
        <dbReference type="Proteomes" id="UP000324269"/>
    </source>
</evidence>
<dbReference type="SMART" id="SM00226">
    <property type="entry name" value="LMWPc"/>
    <property type="match status" value="1"/>
</dbReference>
<dbReference type="Gene3D" id="3.40.50.2300">
    <property type="match status" value="1"/>
</dbReference>
<keyword evidence="3" id="KW-0378">Hydrolase</keyword>
<proteinExistence type="inferred from homology"/>
<dbReference type="FunFam" id="3.40.50.2300:FF:000113">
    <property type="entry name" value="Low molecular weight protein-tyrosine-phosphatase"/>
    <property type="match status" value="1"/>
</dbReference>
<evidence type="ECO:0000256" key="2">
    <source>
        <dbReference type="ARBA" id="ARBA00013064"/>
    </source>
</evidence>
<dbReference type="GO" id="GO:0004725">
    <property type="term" value="F:protein tyrosine phosphatase activity"/>
    <property type="evidence" value="ECO:0007669"/>
    <property type="project" value="UniProtKB-EC"/>
</dbReference>
<evidence type="ECO:0000256" key="6">
    <source>
        <dbReference type="PIRSR" id="PIRSR617867-1"/>
    </source>
</evidence>
<evidence type="ECO:0000256" key="1">
    <source>
        <dbReference type="ARBA" id="ARBA00011063"/>
    </source>
</evidence>
<accession>A0A5D4U300</accession>
<comment type="caution">
    <text evidence="8">The sequence shown here is derived from an EMBL/GenBank/DDBJ whole genome shotgun (WGS) entry which is preliminary data.</text>
</comment>
<feature type="domain" description="Phosphotyrosine protein phosphatase I" evidence="7">
    <location>
        <begin position="2"/>
        <end position="148"/>
    </location>
</feature>
<dbReference type="InterPro" id="IPR036196">
    <property type="entry name" value="Ptyr_pPase_sf"/>
</dbReference>
<dbReference type="PANTHER" id="PTHR11717:SF7">
    <property type="entry name" value="LOW MOLECULAR WEIGHT PHOSPHOTYROSINE PROTEIN PHOSPHATASE"/>
    <property type="match status" value="1"/>
</dbReference>
<dbReference type="Pfam" id="PF01451">
    <property type="entry name" value="LMWPc"/>
    <property type="match status" value="1"/>
</dbReference>
<protein>
    <recommendedName>
        <fullName evidence="2">protein-tyrosine-phosphatase</fullName>
        <ecNumber evidence="2">3.1.3.48</ecNumber>
    </recommendedName>
</protein>
<dbReference type="EC" id="3.1.3.48" evidence="2"/>
<comment type="similarity">
    <text evidence="1">Belongs to the low molecular weight phosphotyrosine protein phosphatase family.</text>
</comment>
<feature type="active site" description="Nucleophile" evidence="6">
    <location>
        <position position="8"/>
    </location>
</feature>
<dbReference type="SUPFAM" id="SSF52788">
    <property type="entry name" value="Phosphotyrosine protein phosphatases I"/>
    <property type="match status" value="1"/>
</dbReference>
<sequence>MVSVLFVCLGNICRSPMAEAIFRAKVKEENLDGVIEVDSAGTGDWHVGKKPHEGTLAILRENNIKSDGLLARQFHGEDKKYDYIVAMDASNEQNMKKILDSDHHGKVFKLLDMVEESREKDVPDPYFTGNFQEVYDLVESGCSLLLEKIKKDNHLKEGNTYGKQ</sequence>
<dbReference type="InterPro" id="IPR017867">
    <property type="entry name" value="Tyr_phospatase_low_mol_wt"/>
</dbReference>
<evidence type="ECO:0000256" key="5">
    <source>
        <dbReference type="ARBA" id="ARBA00051722"/>
    </source>
</evidence>
<feature type="active site" description="Proton donor" evidence="6">
    <location>
        <position position="124"/>
    </location>
</feature>
<gene>
    <name evidence="8" type="ORF">FZC85_01275</name>
</gene>
<dbReference type="CDD" id="cd16343">
    <property type="entry name" value="LMWPTP"/>
    <property type="match status" value="1"/>
</dbReference>
<dbReference type="OrthoDB" id="9784339at2"/>
<dbReference type="RefSeq" id="WP_148967401.1">
    <property type="nucleotide sequence ID" value="NZ_JBNIKW010000001.1"/>
</dbReference>
<evidence type="ECO:0000256" key="4">
    <source>
        <dbReference type="ARBA" id="ARBA00022912"/>
    </source>
</evidence>
<dbReference type="EMBL" id="VTEZ01000001">
    <property type="protein sequence ID" value="TYS88102.1"/>
    <property type="molecule type" value="Genomic_DNA"/>
</dbReference>
<evidence type="ECO:0000256" key="3">
    <source>
        <dbReference type="ARBA" id="ARBA00022801"/>
    </source>
</evidence>
<dbReference type="InterPro" id="IPR023485">
    <property type="entry name" value="Ptyr_pPase"/>
</dbReference>
<name>A0A5D4U300_9BACI</name>
<dbReference type="AlphaFoldDB" id="A0A5D4U300"/>
<dbReference type="Proteomes" id="UP000324269">
    <property type="component" value="Unassembled WGS sequence"/>
</dbReference>
<organism evidence="8 9">
    <name type="scientific">Rossellomorea aquimaris</name>
    <dbReference type="NCBI Taxonomy" id="189382"/>
    <lineage>
        <taxon>Bacteria</taxon>
        <taxon>Bacillati</taxon>
        <taxon>Bacillota</taxon>
        <taxon>Bacilli</taxon>
        <taxon>Bacillales</taxon>
        <taxon>Bacillaceae</taxon>
        <taxon>Rossellomorea</taxon>
    </lineage>
</organism>